<feature type="region of interest" description="Disordered" evidence="1">
    <location>
        <begin position="64"/>
        <end position="120"/>
    </location>
</feature>
<accession>A0A9P0H7H7</accession>
<dbReference type="AlphaFoldDB" id="A0A9P0H7H7"/>
<dbReference type="Proteomes" id="UP001152798">
    <property type="component" value="Chromosome 3"/>
</dbReference>
<evidence type="ECO:0000313" key="3">
    <source>
        <dbReference type="Proteomes" id="UP001152798"/>
    </source>
</evidence>
<protein>
    <submittedName>
        <fullName evidence="2">Uncharacterized protein</fullName>
    </submittedName>
</protein>
<reference evidence="2" key="1">
    <citation type="submission" date="2022-01" db="EMBL/GenBank/DDBJ databases">
        <authorList>
            <person name="King R."/>
        </authorList>
    </citation>
    <scope>NUCLEOTIDE SEQUENCE</scope>
</reference>
<dbReference type="EMBL" id="OV725079">
    <property type="protein sequence ID" value="CAH1396875.1"/>
    <property type="molecule type" value="Genomic_DNA"/>
</dbReference>
<evidence type="ECO:0000256" key="1">
    <source>
        <dbReference type="SAM" id="MobiDB-lite"/>
    </source>
</evidence>
<organism evidence="2 3">
    <name type="scientific">Nezara viridula</name>
    <name type="common">Southern green stink bug</name>
    <name type="synonym">Cimex viridulus</name>
    <dbReference type="NCBI Taxonomy" id="85310"/>
    <lineage>
        <taxon>Eukaryota</taxon>
        <taxon>Metazoa</taxon>
        <taxon>Ecdysozoa</taxon>
        <taxon>Arthropoda</taxon>
        <taxon>Hexapoda</taxon>
        <taxon>Insecta</taxon>
        <taxon>Pterygota</taxon>
        <taxon>Neoptera</taxon>
        <taxon>Paraneoptera</taxon>
        <taxon>Hemiptera</taxon>
        <taxon>Heteroptera</taxon>
        <taxon>Panheteroptera</taxon>
        <taxon>Pentatomomorpha</taxon>
        <taxon>Pentatomoidea</taxon>
        <taxon>Pentatomidae</taxon>
        <taxon>Pentatominae</taxon>
        <taxon>Nezara</taxon>
    </lineage>
</organism>
<feature type="compositionally biased region" description="Acidic residues" evidence="1">
    <location>
        <begin position="78"/>
        <end position="90"/>
    </location>
</feature>
<evidence type="ECO:0000313" key="2">
    <source>
        <dbReference type="EMBL" id="CAH1396875.1"/>
    </source>
</evidence>
<proteinExistence type="predicted"/>
<gene>
    <name evidence="2" type="ORF">NEZAVI_LOCUS6840</name>
</gene>
<sequence>MRKLLFDPTPTFEGAVNKVARVGEEMWAIRREPSSNDRAPLPEPARDALSQLLKLAKRLEISPKPRARCVPRHRESSESEDEHQVDDIGEDLNWYPDSEEQGRSEVPSPYLLRSRVRNQI</sequence>
<name>A0A9P0H7H7_NEZVI</name>
<keyword evidence="3" id="KW-1185">Reference proteome</keyword>